<comment type="caution">
    <text evidence="12">The sequence shown here is derived from an EMBL/GenBank/DDBJ whole genome shotgun (WGS) entry which is preliminary data.</text>
</comment>
<dbReference type="PROSITE" id="PS52016">
    <property type="entry name" value="TONB_DEPENDENT_REC_3"/>
    <property type="match status" value="1"/>
</dbReference>
<evidence type="ECO:0000256" key="8">
    <source>
        <dbReference type="ARBA" id="ARBA00023065"/>
    </source>
</evidence>
<dbReference type="InterPro" id="IPR036942">
    <property type="entry name" value="Beta-barrel_TonB_sf"/>
</dbReference>
<organism evidence="12 13">
    <name type="scientific">Cupriavidus respiraculi</name>
    <dbReference type="NCBI Taxonomy" id="195930"/>
    <lineage>
        <taxon>Bacteria</taxon>
        <taxon>Pseudomonadati</taxon>
        <taxon>Pseudomonadota</taxon>
        <taxon>Betaproteobacteria</taxon>
        <taxon>Burkholderiales</taxon>
        <taxon>Burkholderiaceae</taxon>
        <taxon>Cupriavidus</taxon>
    </lineage>
</organism>
<keyword evidence="3 11" id="KW-1134">Transmembrane beta strand</keyword>
<name>A0ABM8WP97_9BURK</name>
<dbReference type="PANTHER" id="PTHR32552:SF68">
    <property type="entry name" value="FERRICHROME OUTER MEMBRANE TRANSPORTER_PHAGE RECEPTOR"/>
    <property type="match status" value="1"/>
</dbReference>
<keyword evidence="4" id="KW-0410">Iron transport</keyword>
<evidence type="ECO:0000313" key="12">
    <source>
        <dbReference type="EMBL" id="CAG9169232.1"/>
    </source>
</evidence>
<protein>
    <submittedName>
        <fullName evidence="12">Ferrichrome outer membrane transporter/phage receptor</fullName>
    </submittedName>
</protein>
<accession>A0ABM8WP97</accession>
<reference evidence="12 13" key="1">
    <citation type="submission" date="2021-08" db="EMBL/GenBank/DDBJ databases">
        <authorList>
            <person name="Peeters C."/>
        </authorList>
    </citation>
    <scope>NUCLEOTIDE SEQUENCE [LARGE SCALE GENOMIC DNA]</scope>
    <source>
        <strain evidence="12 13">LMG 21510</strain>
    </source>
</reference>
<dbReference type="SUPFAM" id="SSF56935">
    <property type="entry name" value="Porins"/>
    <property type="match status" value="1"/>
</dbReference>
<evidence type="ECO:0000256" key="11">
    <source>
        <dbReference type="PROSITE-ProRule" id="PRU01360"/>
    </source>
</evidence>
<keyword evidence="7" id="KW-0408">Iron</keyword>
<evidence type="ECO:0000256" key="3">
    <source>
        <dbReference type="ARBA" id="ARBA00022452"/>
    </source>
</evidence>
<proteinExistence type="inferred from homology"/>
<dbReference type="PANTHER" id="PTHR32552">
    <property type="entry name" value="FERRICHROME IRON RECEPTOR-RELATED"/>
    <property type="match status" value="1"/>
</dbReference>
<keyword evidence="2 11" id="KW-0813">Transport</keyword>
<keyword evidence="10 11" id="KW-0998">Cell outer membrane</keyword>
<evidence type="ECO:0000256" key="7">
    <source>
        <dbReference type="ARBA" id="ARBA00023004"/>
    </source>
</evidence>
<keyword evidence="12" id="KW-0675">Receptor</keyword>
<keyword evidence="6" id="KW-0732">Signal</keyword>
<keyword evidence="13" id="KW-1185">Reference proteome</keyword>
<evidence type="ECO:0000313" key="13">
    <source>
        <dbReference type="Proteomes" id="UP000721236"/>
    </source>
</evidence>
<evidence type="ECO:0000256" key="4">
    <source>
        <dbReference type="ARBA" id="ARBA00022496"/>
    </source>
</evidence>
<dbReference type="RefSeq" id="WP_322790809.1">
    <property type="nucleotide sequence ID" value="NZ_CAJZAH010000001.1"/>
</dbReference>
<dbReference type="Proteomes" id="UP000721236">
    <property type="component" value="Unassembled WGS sequence"/>
</dbReference>
<dbReference type="InterPro" id="IPR039426">
    <property type="entry name" value="TonB-dep_rcpt-like"/>
</dbReference>
<evidence type="ECO:0000256" key="6">
    <source>
        <dbReference type="ARBA" id="ARBA00022729"/>
    </source>
</evidence>
<comment type="similarity">
    <text evidence="11">Belongs to the TonB-dependent receptor family.</text>
</comment>
<dbReference type="EMBL" id="CAJZAH010000001">
    <property type="protein sequence ID" value="CAG9169232.1"/>
    <property type="molecule type" value="Genomic_DNA"/>
</dbReference>
<evidence type="ECO:0000256" key="1">
    <source>
        <dbReference type="ARBA" id="ARBA00004571"/>
    </source>
</evidence>
<keyword evidence="5 11" id="KW-0812">Transmembrane</keyword>
<keyword evidence="9 11" id="KW-0472">Membrane</keyword>
<comment type="subcellular location">
    <subcellularLocation>
        <location evidence="1 11">Cell outer membrane</location>
        <topology evidence="1 11">Multi-pass membrane protein</topology>
    </subcellularLocation>
</comment>
<evidence type="ECO:0000256" key="2">
    <source>
        <dbReference type="ARBA" id="ARBA00022448"/>
    </source>
</evidence>
<dbReference type="Gene3D" id="2.40.170.20">
    <property type="entry name" value="TonB-dependent receptor, beta-barrel domain"/>
    <property type="match status" value="1"/>
</dbReference>
<sequence length="82" mass="8853">MPGFSTGAGVRYIGPSYDGADNNKVGGVTLFDAMVAYDRGPLRLALNLTNLADKEYVSTCLTRGDCYYGARRTIVGSATYRF</sequence>
<evidence type="ECO:0000256" key="9">
    <source>
        <dbReference type="ARBA" id="ARBA00023136"/>
    </source>
</evidence>
<keyword evidence="8" id="KW-0406">Ion transport</keyword>
<evidence type="ECO:0000256" key="10">
    <source>
        <dbReference type="ARBA" id="ARBA00023237"/>
    </source>
</evidence>
<evidence type="ECO:0000256" key="5">
    <source>
        <dbReference type="ARBA" id="ARBA00022692"/>
    </source>
</evidence>
<gene>
    <name evidence="12" type="primary">fhuA_3</name>
    <name evidence="12" type="ORF">LMG21510_01369</name>
</gene>